<keyword evidence="10" id="KW-0406">Ion transport</keyword>
<comment type="similarity">
    <text evidence="7 10">Belongs to the fluoride channel Fluc/FEX (TC 1.A.43) family.</text>
</comment>
<evidence type="ECO:0000256" key="6">
    <source>
        <dbReference type="ARBA" id="ARBA00023303"/>
    </source>
</evidence>
<evidence type="ECO:0000256" key="2">
    <source>
        <dbReference type="ARBA" id="ARBA00022475"/>
    </source>
</evidence>
<evidence type="ECO:0000256" key="1">
    <source>
        <dbReference type="ARBA" id="ARBA00004651"/>
    </source>
</evidence>
<dbReference type="NCBIfam" id="TIGR00494">
    <property type="entry name" value="crcB"/>
    <property type="match status" value="1"/>
</dbReference>
<comment type="subcellular location">
    <subcellularLocation>
        <location evidence="1 10">Cell membrane</location>
        <topology evidence="1 10">Multi-pass membrane protein</topology>
    </subcellularLocation>
</comment>
<dbReference type="GO" id="GO:0046872">
    <property type="term" value="F:metal ion binding"/>
    <property type="evidence" value="ECO:0007669"/>
    <property type="project" value="UniProtKB-KW"/>
</dbReference>
<feature type="binding site" evidence="10">
    <location>
        <position position="77"/>
    </location>
    <ligand>
        <name>Na(+)</name>
        <dbReference type="ChEBI" id="CHEBI:29101"/>
        <note>structural</note>
    </ligand>
</feature>
<comment type="function">
    <text evidence="9 10">Fluoride-specific ion channel. Important for reducing fluoride concentration in the cell, thus reducing its toxicity.</text>
</comment>
<dbReference type="Pfam" id="PF02537">
    <property type="entry name" value="CRCB"/>
    <property type="match status" value="1"/>
</dbReference>
<evidence type="ECO:0000256" key="10">
    <source>
        <dbReference type="HAMAP-Rule" id="MF_00454"/>
    </source>
</evidence>
<dbReference type="PANTHER" id="PTHR28259">
    <property type="entry name" value="FLUORIDE EXPORT PROTEIN 1-RELATED"/>
    <property type="match status" value="1"/>
</dbReference>
<dbReference type="AlphaFoldDB" id="A0A1H6KNZ1"/>
<evidence type="ECO:0000313" key="11">
    <source>
        <dbReference type="EMBL" id="SEH75182.1"/>
    </source>
</evidence>
<dbReference type="GO" id="GO:0140114">
    <property type="term" value="P:cellular detoxification of fluoride"/>
    <property type="evidence" value="ECO:0007669"/>
    <property type="project" value="UniProtKB-UniRule"/>
</dbReference>
<dbReference type="GO" id="GO:0062054">
    <property type="term" value="F:fluoride channel activity"/>
    <property type="evidence" value="ECO:0007669"/>
    <property type="project" value="UniProtKB-UniRule"/>
</dbReference>
<reference evidence="11 12" key="1">
    <citation type="submission" date="2016-10" db="EMBL/GenBank/DDBJ databases">
        <authorList>
            <person name="de Groot N.N."/>
        </authorList>
    </citation>
    <scope>NUCLEOTIDE SEQUENCE [LARGE SCALE GENOMIC DNA]</scope>
    <source>
        <strain evidence="11 12">YAD2003</strain>
    </source>
</reference>
<evidence type="ECO:0000256" key="9">
    <source>
        <dbReference type="ARBA" id="ARBA00049940"/>
    </source>
</evidence>
<feature type="transmembrane region" description="Helical" evidence="10">
    <location>
        <begin position="96"/>
        <end position="120"/>
    </location>
</feature>
<name>A0A1H6KNZ1_RUMFL</name>
<dbReference type="EMBL" id="FNWV01000009">
    <property type="protein sequence ID" value="SEH75182.1"/>
    <property type="molecule type" value="Genomic_DNA"/>
</dbReference>
<dbReference type="OrthoDB" id="9815830at2"/>
<keyword evidence="3 10" id="KW-0812">Transmembrane</keyword>
<organism evidence="11 12">
    <name type="scientific">Ruminococcus flavefaciens</name>
    <dbReference type="NCBI Taxonomy" id="1265"/>
    <lineage>
        <taxon>Bacteria</taxon>
        <taxon>Bacillati</taxon>
        <taxon>Bacillota</taxon>
        <taxon>Clostridia</taxon>
        <taxon>Eubacteriales</taxon>
        <taxon>Oscillospiraceae</taxon>
        <taxon>Ruminococcus</taxon>
    </lineage>
</organism>
<sequence>MTDCLIVAFGGAIGAVCRFLIGKLPIGSNDGFPIKTFLINIIGCFIIGLAVALALKQLSASPKLVMFIKVGICGGFTTFSSFALETGGLIEKGSYFTAAAYVVLSAVLGVAAVFAAHFLAEKIF</sequence>
<protein>
    <recommendedName>
        <fullName evidence="10">Fluoride-specific ion channel FluC</fullName>
    </recommendedName>
</protein>
<dbReference type="PANTHER" id="PTHR28259:SF1">
    <property type="entry name" value="FLUORIDE EXPORT PROTEIN 1-RELATED"/>
    <property type="match status" value="1"/>
</dbReference>
<evidence type="ECO:0000256" key="4">
    <source>
        <dbReference type="ARBA" id="ARBA00022989"/>
    </source>
</evidence>
<evidence type="ECO:0000256" key="8">
    <source>
        <dbReference type="ARBA" id="ARBA00035585"/>
    </source>
</evidence>
<keyword evidence="4 10" id="KW-1133">Transmembrane helix</keyword>
<dbReference type="RefSeq" id="WP_074717910.1">
    <property type="nucleotide sequence ID" value="NZ_FNWV01000009.1"/>
</dbReference>
<keyword evidence="10" id="KW-0915">Sodium</keyword>
<dbReference type="InterPro" id="IPR003691">
    <property type="entry name" value="FluC"/>
</dbReference>
<dbReference type="HAMAP" id="MF_00454">
    <property type="entry name" value="FluC"/>
    <property type="match status" value="1"/>
</dbReference>
<keyword evidence="2 10" id="KW-1003">Cell membrane</keyword>
<accession>A0A1H6KNZ1</accession>
<keyword evidence="6 10" id="KW-0407">Ion channel</keyword>
<proteinExistence type="inferred from homology"/>
<keyword evidence="5 10" id="KW-0472">Membrane</keyword>
<gene>
    <name evidence="10" type="primary">fluC</name>
    <name evidence="10" type="synonym">crcB</name>
    <name evidence="11" type="ORF">SAMN02910265_02493</name>
</gene>
<evidence type="ECO:0000256" key="3">
    <source>
        <dbReference type="ARBA" id="ARBA00022692"/>
    </source>
</evidence>
<evidence type="ECO:0000313" key="12">
    <source>
        <dbReference type="Proteomes" id="UP000183190"/>
    </source>
</evidence>
<comment type="catalytic activity">
    <reaction evidence="8">
        <text>fluoride(in) = fluoride(out)</text>
        <dbReference type="Rhea" id="RHEA:76159"/>
        <dbReference type="ChEBI" id="CHEBI:17051"/>
    </reaction>
    <physiologicalReaction direction="left-to-right" evidence="8">
        <dbReference type="Rhea" id="RHEA:76160"/>
    </physiologicalReaction>
</comment>
<keyword evidence="10" id="KW-0479">Metal-binding</keyword>
<feature type="transmembrane region" description="Helical" evidence="10">
    <location>
        <begin position="34"/>
        <end position="55"/>
    </location>
</feature>
<evidence type="ECO:0000256" key="5">
    <source>
        <dbReference type="ARBA" id="ARBA00023136"/>
    </source>
</evidence>
<dbReference type="GO" id="GO:0005886">
    <property type="term" value="C:plasma membrane"/>
    <property type="evidence" value="ECO:0007669"/>
    <property type="project" value="UniProtKB-SubCell"/>
</dbReference>
<feature type="binding site" evidence="10">
    <location>
        <position position="74"/>
    </location>
    <ligand>
        <name>Na(+)</name>
        <dbReference type="ChEBI" id="CHEBI:29101"/>
        <note>structural</note>
    </ligand>
</feature>
<evidence type="ECO:0000256" key="7">
    <source>
        <dbReference type="ARBA" id="ARBA00035120"/>
    </source>
</evidence>
<dbReference type="Proteomes" id="UP000183190">
    <property type="component" value="Unassembled WGS sequence"/>
</dbReference>
<keyword evidence="10" id="KW-0813">Transport</keyword>
<comment type="activity regulation">
    <text evidence="10">Na(+) is not transported, but it plays an essential structural role and its presence is essential for fluoride channel function.</text>
</comment>
<feature type="transmembrane region" description="Helical" evidence="10">
    <location>
        <begin position="64"/>
        <end position="84"/>
    </location>
</feature>